<keyword evidence="8" id="KW-0012">Acyltransferase</keyword>
<comment type="pathway">
    <text evidence="3 8">Sulfur metabolism; glutathione metabolism.</text>
</comment>
<evidence type="ECO:0000313" key="11">
    <source>
        <dbReference type="Proteomes" id="UP000187455"/>
    </source>
</evidence>
<dbReference type="STRING" id="133383.A0A1R0H6W2"/>
<dbReference type="EC" id="3.4.19.13" evidence="8"/>
<keyword evidence="9" id="KW-0812">Transmembrane</keyword>
<comment type="similarity">
    <text evidence="4">Belongs to the gamma-glutamyltransferase family.</text>
</comment>
<sequence length="700" mass="76809">MKHCPNGLKPQYCHHSHVSIHDLSHQSAQKVHGNFEVGFNEKVHDEIEIKSCEKAEFKIDEKNQGESNKPIYSKTRAAHSNGALVFLGILAICSVFFLLTSNKLVDIIGYRDSAFKEAIPSFLFLDDSLHDNSPYSLEEFSNFKSDVLSKAPAEGNPEIPDGQGVVINSKQALGKNGAVATDESRCSQIGIDALKDGGSAVDAAIASALCVGLLNSFSAGIGGGGFMLVRKPNGDSDVIDFREVAPASSNKDMFIKNITLAQLGGLSIAVPGEIRGFELAHKRYGKLKWSRLFEPTIKLARDGYKIGKMLAIHLKSQQKSLALSEGFRQIFFDSNGNVLKEGDLAKRVNFSNTLQRISEEGSAAFYNSEITSSMVNTIRQNNGILTQKDFNLYSPILRKPLTITYNKRKVITCPPPTSGSILASILNVLEGYNLKGDDNRPLNIHRIVESFKFGYAQRSSLGDPAFVDVSKVVSNNMDKDFASEVREKITDDKTHGFKYYEPEHDIDVDHGTTHLSVLDKDDMAVSLTSSINLLFGSRVIDINSGVIFNDHMDDFSTPKLKNAFGLYPSPNNYISPGKRPLSTASAVVIENENGVEFVLGASGGSRILTSTTQVFLNMVEFNKTLKEAIDSPRLHHQLLPEVLLVEPFYPKNIVNELKERKHKIGPMNQGTSVVQGVRKLQDGTFNAVSDGRKFGGPAAY</sequence>
<dbReference type="InterPro" id="IPR000101">
    <property type="entry name" value="GGT_peptidase"/>
</dbReference>
<evidence type="ECO:0000256" key="1">
    <source>
        <dbReference type="ARBA" id="ARBA00001049"/>
    </source>
</evidence>
<dbReference type="Gene3D" id="1.10.246.130">
    <property type="match status" value="1"/>
</dbReference>
<dbReference type="InterPro" id="IPR043138">
    <property type="entry name" value="GGT_lsub"/>
</dbReference>
<evidence type="ECO:0000256" key="7">
    <source>
        <dbReference type="PIRSR" id="PIRSR600101-2"/>
    </source>
</evidence>
<dbReference type="OrthoDB" id="1081007at2759"/>
<dbReference type="Proteomes" id="UP000187455">
    <property type="component" value="Unassembled WGS sequence"/>
</dbReference>
<dbReference type="PRINTS" id="PR01210">
    <property type="entry name" value="GGTRANSPTASE"/>
</dbReference>
<dbReference type="SUPFAM" id="SSF56235">
    <property type="entry name" value="N-terminal nucleophile aminohydrolases (Ntn hydrolases)"/>
    <property type="match status" value="1"/>
</dbReference>
<reference evidence="10 11" key="1">
    <citation type="journal article" date="2016" name="Mol. Biol. Evol.">
        <title>Genome-Wide Survey of Gut Fungi (Harpellales) Reveals the First Horizontally Transferred Ubiquitin Gene from a Mosquito Host.</title>
        <authorList>
            <person name="Wang Y."/>
            <person name="White M.M."/>
            <person name="Kvist S."/>
            <person name="Moncalvo J.M."/>
        </authorList>
    </citation>
    <scope>NUCLEOTIDE SEQUENCE [LARGE SCALE GENOMIC DNA]</scope>
    <source>
        <strain evidence="10 11">ALG-7-W6</strain>
    </source>
</reference>
<dbReference type="PANTHER" id="PTHR11686">
    <property type="entry name" value="GAMMA GLUTAMYL TRANSPEPTIDASE"/>
    <property type="match status" value="1"/>
</dbReference>
<feature type="binding site" evidence="7">
    <location>
        <position position="242"/>
    </location>
    <ligand>
        <name>L-glutamate</name>
        <dbReference type="ChEBI" id="CHEBI:29985"/>
    </ligand>
</feature>
<dbReference type="Pfam" id="PF01019">
    <property type="entry name" value="G_glu_transpept"/>
    <property type="match status" value="1"/>
</dbReference>
<name>A0A1R0H6W2_9FUNG</name>
<keyword evidence="11" id="KW-1185">Reference proteome</keyword>
<comment type="catalytic activity">
    <reaction evidence="1 8">
        <text>an S-substituted glutathione + H2O = an S-substituted L-cysteinylglycine + L-glutamate</text>
        <dbReference type="Rhea" id="RHEA:59468"/>
        <dbReference type="ChEBI" id="CHEBI:15377"/>
        <dbReference type="ChEBI" id="CHEBI:29985"/>
        <dbReference type="ChEBI" id="CHEBI:90779"/>
        <dbReference type="ChEBI" id="CHEBI:143103"/>
        <dbReference type="EC" id="3.4.19.13"/>
    </reaction>
</comment>
<accession>A0A1R0H6W2</accession>
<dbReference type="EMBL" id="LSSL01000347">
    <property type="protein sequence ID" value="OLY84814.1"/>
    <property type="molecule type" value="Genomic_DNA"/>
</dbReference>
<evidence type="ECO:0000256" key="2">
    <source>
        <dbReference type="ARBA" id="ARBA00001089"/>
    </source>
</evidence>
<proteinExistence type="inferred from homology"/>
<evidence type="ECO:0000256" key="8">
    <source>
        <dbReference type="RuleBase" id="RU368068"/>
    </source>
</evidence>
<feature type="transmembrane region" description="Helical" evidence="9">
    <location>
        <begin position="82"/>
        <end position="99"/>
    </location>
</feature>
<keyword evidence="9" id="KW-0472">Membrane</keyword>
<dbReference type="GO" id="GO:0006751">
    <property type="term" value="P:glutathione catabolic process"/>
    <property type="evidence" value="ECO:0007669"/>
    <property type="project" value="UniProtKB-UniRule"/>
</dbReference>
<feature type="binding site" evidence="7">
    <location>
        <begin position="530"/>
        <end position="532"/>
    </location>
    <ligand>
        <name>L-glutamate</name>
        <dbReference type="ChEBI" id="CHEBI:29985"/>
    </ligand>
</feature>
<gene>
    <name evidence="10" type="ORF">AYI68_g1013</name>
</gene>
<comment type="catalytic activity">
    <reaction evidence="5 8">
        <text>an N-terminal (5-L-glutamyl)-[peptide] + an alpha-amino acid = 5-L-glutamyl amino acid + an N-terminal L-alpha-aminoacyl-[peptide]</text>
        <dbReference type="Rhea" id="RHEA:23904"/>
        <dbReference type="Rhea" id="RHEA-COMP:9780"/>
        <dbReference type="Rhea" id="RHEA-COMP:9795"/>
        <dbReference type="ChEBI" id="CHEBI:77644"/>
        <dbReference type="ChEBI" id="CHEBI:78597"/>
        <dbReference type="ChEBI" id="CHEBI:78599"/>
        <dbReference type="ChEBI" id="CHEBI:78608"/>
        <dbReference type="EC" id="2.3.2.2"/>
    </reaction>
</comment>
<comment type="catalytic activity">
    <reaction evidence="2 8">
        <text>glutathione + H2O = L-cysteinylglycine + L-glutamate</text>
        <dbReference type="Rhea" id="RHEA:28807"/>
        <dbReference type="ChEBI" id="CHEBI:15377"/>
        <dbReference type="ChEBI" id="CHEBI:29985"/>
        <dbReference type="ChEBI" id="CHEBI:57925"/>
        <dbReference type="ChEBI" id="CHEBI:61694"/>
        <dbReference type="EC" id="3.4.19.13"/>
    </reaction>
</comment>
<comment type="function">
    <text evidence="8">Cleaves the gamma-glutamyl peptide bond of glutathione and glutathione conjugates.</text>
</comment>
<dbReference type="GO" id="GO:0005886">
    <property type="term" value="C:plasma membrane"/>
    <property type="evidence" value="ECO:0007669"/>
    <property type="project" value="TreeGrafter"/>
</dbReference>
<dbReference type="NCBIfam" id="TIGR00066">
    <property type="entry name" value="g_glut_trans"/>
    <property type="match status" value="1"/>
</dbReference>
<evidence type="ECO:0000256" key="3">
    <source>
        <dbReference type="ARBA" id="ARBA00005115"/>
    </source>
</evidence>
<feature type="binding site" evidence="7">
    <location>
        <begin position="582"/>
        <end position="583"/>
    </location>
    <ligand>
        <name>L-glutamate</name>
        <dbReference type="ChEBI" id="CHEBI:29985"/>
    </ligand>
</feature>
<feature type="binding site" evidence="7">
    <location>
        <position position="604"/>
    </location>
    <ligand>
        <name>L-glutamate</name>
        <dbReference type="ChEBI" id="CHEBI:29985"/>
    </ligand>
</feature>
<dbReference type="FunFam" id="1.10.246.130:FF:000001">
    <property type="entry name" value="Gamma-glutamyltransferase 5 isoform 1"/>
    <property type="match status" value="1"/>
</dbReference>
<dbReference type="AlphaFoldDB" id="A0A1R0H6W2"/>
<dbReference type="InterPro" id="IPR043137">
    <property type="entry name" value="GGT_ssub_C"/>
</dbReference>
<dbReference type="GO" id="GO:0103068">
    <property type="term" value="F:leukotriene C4 gamma-glutamyl transferase activity"/>
    <property type="evidence" value="ECO:0007669"/>
    <property type="project" value="UniProtKB-EC"/>
</dbReference>
<keyword evidence="9" id="KW-1133">Transmembrane helix</keyword>
<evidence type="ECO:0000256" key="4">
    <source>
        <dbReference type="ARBA" id="ARBA00009381"/>
    </source>
</evidence>
<comment type="caution">
    <text evidence="10">The sequence shown here is derived from an EMBL/GenBank/DDBJ whole genome shotgun (WGS) entry which is preliminary data.</text>
</comment>
<dbReference type="EC" id="2.3.2.2" evidence="8"/>
<feature type="binding site" evidence="7">
    <location>
        <position position="554"/>
    </location>
    <ligand>
        <name>L-glutamate</name>
        <dbReference type="ChEBI" id="CHEBI:29985"/>
    </ligand>
</feature>
<evidence type="ECO:0000313" key="10">
    <source>
        <dbReference type="EMBL" id="OLY84814.1"/>
    </source>
</evidence>
<organism evidence="10 11">
    <name type="scientific">Smittium mucronatum</name>
    <dbReference type="NCBI Taxonomy" id="133383"/>
    <lineage>
        <taxon>Eukaryota</taxon>
        <taxon>Fungi</taxon>
        <taxon>Fungi incertae sedis</taxon>
        <taxon>Zoopagomycota</taxon>
        <taxon>Kickxellomycotina</taxon>
        <taxon>Harpellomycetes</taxon>
        <taxon>Harpellales</taxon>
        <taxon>Legeriomycetaceae</taxon>
        <taxon>Smittium</taxon>
    </lineage>
</organism>
<protein>
    <recommendedName>
        <fullName evidence="8">Glutathione hydrolase</fullName>
        <ecNumber evidence="8">2.3.2.2</ecNumber>
        <ecNumber evidence="8">3.4.19.13</ecNumber>
    </recommendedName>
    <alternativeName>
        <fullName evidence="8">Gamma-glutamyltransferase</fullName>
    </alternativeName>
    <alternativeName>
        <fullName evidence="8">Gamma-glutamyltranspeptidase</fullName>
    </alternativeName>
</protein>
<dbReference type="FunFam" id="3.60.20.40:FF:000001">
    <property type="entry name" value="Gamma-glutamyltranspeptidase 1"/>
    <property type="match status" value="1"/>
</dbReference>
<evidence type="ECO:0000256" key="9">
    <source>
        <dbReference type="SAM" id="Phobius"/>
    </source>
</evidence>
<dbReference type="InterPro" id="IPR029055">
    <property type="entry name" value="Ntn_hydrolases_N"/>
</dbReference>
<evidence type="ECO:0000256" key="5">
    <source>
        <dbReference type="ARBA" id="ARBA00047417"/>
    </source>
</evidence>
<dbReference type="Gene3D" id="3.60.20.40">
    <property type="match status" value="1"/>
</dbReference>
<keyword evidence="8" id="KW-0378">Hydrolase</keyword>
<dbReference type="PANTHER" id="PTHR11686:SF9">
    <property type="entry name" value="RE13973P"/>
    <property type="match status" value="1"/>
</dbReference>
<keyword evidence="8" id="KW-0808">Transferase</keyword>
<feature type="active site" description="Nucleophile" evidence="6">
    <location>
        <position position="512"/>
    </location>
</feature>
<dbReference type="UniPathway" id="UPA00204"/>
<evidence type="ECO:0000256" key="6">
    <source>
        <dbReference type="PIRSR" id="PIRSR600101-1"/>
    </source>
</evidence>
<dbReference type="GO" id="GO:0036374">
    <property type="term" value="F:glutathione hydrolase activity"/>
    <property type="evidence" value="ECO:0007669"/>
    <property type="project" value="UniProtKB-UniRule"/>
</dbReference>